<protein>
    <recommendedName>
        <fullName evidence="3">Glycosyl hydrolase</fullName>
    </recommendedName>
</protein>
<evidence type="ECO:0000313" key="1">
    <source>
        <dbReference type="EMBL" id="WDR04800.1"/>
    </source>
</evidence>
<sequence length="364" mass="40365">MTRSLASQRAANYRKNGAEWYGNFTYTPIAGLGPEVGIHRRDPSSVLLVDDLYYVYYTRSAGPHFGRQSAGAGRAKLYPWDFADIYYATSLDGIVWQEQGPSVQRGPKGSFDARTVCTPDVLEYEGKFYMVYQTQSDKASYFTGRSESVGMAIADKPAGPWRKFREEILTPMENGDWFGNDDSYNSGTFVGVTHDPSLYFYKGAFWLYYKCGSAADAVSGVNPHKHSGPDTRWGVATSVRPEGPYTHSPLNPITNSGHETMLWHYNGGIAALLNRDGPEQDTIQWAADGVSFELMAHVNNTPQGGGAFRSGEEEAHPLAGIQWGLCHLDQRAEKWNCLMRFDLDPRQSNRVGSGYPASNVASLF</sequence>
<reference evidence="1 2" key="1">
    <citation type="submission" date="2023-02" db="EMBL/GenBank/DDBJ databases">
        <title>Devosia chondri sp. nov., isolated from the phycosphere of marine algae.</title>
        <authorList>
            <person name="Kim J.M."/>
            <person name="Lee J.K."/>
            <person name="Choi B.J."/>
            <person name="Bayburt H."/>
            <person name="Jeon C.O."/>
        </authorList>
    </citation>
    <scope>NUCLEOTIDE SEQUENCE [LARGE SCALE GENOMIC DNA]</scope>
    <source>
        <strain evidence="1 2">G2-5</strain>
    </source>
</reference>
<organism evidence="1 2">
    <name type="scientific">Devosia rhodophyticola</name>
    <dbReference type="NCBI Taxonomy" id="3026423"/>
    <lineage>
        <taxon>Bacteria</taxon>
        <taxon>Pseudomonadati</taxon>
        <taxon>Pseudomonadota</taxon>
        <taxon>Alphaproteobacteria</taxon>
        <taxon>Hyphomicrobiales</taxon>
        <taxon>Devosiaceae</taxon>
        <taxon>Devosia</taxon>
    </lineage>
</organism>
<gene>
    <name evidence="1" type="ORF">PSQ90_10785</name>
</gene>
<dbReference type="Gene3D" id="2.115.10.20">
    <property type="entry name" value="Glycosyl hydrolase domain, family 43"/>
    <property type="match status" value="1"/>
</dbReference>
<evidence type="ECO:0000313" key="2">
    <source>
        <dbReference type="Proteomes" id="UP001222118"/>
    </source>
</evidence>
<accession>A0ABY7YVB2</accession>
<keyword evidence="2" id="KW-1185">Reference proteome</keyword>
<dbReference type="InterPro" id="IPR023296">
    <property type="entry name" value="Glyco_hydro_beta-prop_sf"/>
</dbReference>
<dbReference type="RefSeq" id="WP_282210321.1">
    <property type="nucleotide sequence ID" value="NZ_CP118247.1"/>
</dbReference>
<dbReference type="CDD" id="cd08992">
    <property type="entry name" value="GH117"/>
    <property type="match status" value="1"/>
</dbReference>
<dbReference type="Proteomes" id="UP001222118">
    <property type="component" value="Chromosome"/>
</dbReference>
<proteinExistence type="predicted"/>
<dbReference type="EMBL" id="CP118247">
    <property type="protein sequence ID" value="WDR04800.1"/>
    <property type="molecule type" value="Genomic_DNA"/>
</dbReference>
<evidence type="ECO:0008006" key="3">
    <source>
        <dbReference type="Google" id="ProtNLM"/>
    </source>
</evidence>
<name>A0ABY7YVB2_9HYPH</name>
<dbReference type="SUPFAM" id="SSF75005">
    <property type="entry name" value="Arabinanase/levansucrase/invertase"/>
    <property type="match status" value="1"/>
</dbReference>